<reference evidence="1 2" key="1">
    <citation type="journal article" date="2018" name="PLoS ONE">
        <title>The draft genome of Kipferlia bialata reveals reductive genome evolution in fornicate parasites.</title>
        <authorList>
            <person name="Tanifuji G."/>
            <person name="Takabayashi S."/>
            <person name="Kume K."/>
            <person name="Takagi M."/>
            <person name="Nakayama T."/>
            <person name="Kamikawa R."/>
            <person name="Inagaki Y."/>
            <person name="Hashimoto T."/>
        </authorList>
    </citation>
    <scope>NUCLEOTIDE SEQUENCE [LARGE SCALE GENOMIC DNA]</scope>
    <source>
        <strain evidence="1">NY0173</strain>
    </source>
</reference>
<sequence length="354" mass="41109">MSEEEPAPGTVEAILGGWPPRGISDGIVHMDTLDLTSSFYVFASPYMAERVYATLYKRDKKNLMFYMAMKDRDQHYSLKAELLVYHAARMIALSRRFRIRPLTPNAPGRNPAFEVLRLGPYNMVRYFDPVPVMAMREGMHIDCRVDRETGRVKEHEDLHTYYQYQHKYDRHYLANDPVVVDGLDKRGCLFIHTTLSHFQIDLTSVLESVAAMDNPTGPVRLYLCMLPFNISQEREDDGRGFDYLNRTVLQRMMHSMTAQPYVTGTGDNKLVLPPDTVPNVTQYLLELSEGYDNRTGRVRSVPDLPDEENDLVLNDEGQYENIVEVYTRMMKQMLGIEEETERDREREREIMDID</sequence>
<accession>A0A9K3CRE2</accession>
<dbReference type="EMBL" id="BDIP01000521">
    <property type="protein sequence ID" value="GIQ81873.1"/>
    <property type="molecule type" value="Genomic_DNA"/>
</dbReference>
<evidence type="ECO:0000313" key="1">
    <source>
        <dbReference type="EMBL" id="GIQ81873.1"/>
    </source>
</evidence>
<proteinExistence type="predicted"/>
<evidence type="ECO:0000313" key="2">
    <source>
        <dbReference type="Proteomes" id="UP000265618"/>
    </source>
</evidence>
<keyword evidence="2" id="KW-1185">Reference proteome</keyword>
<organism evidence="1 2">
    <name type="scientific">Kipferlia bialata</name>
    <dbReference type="NCBI Taxonomy" id="797122"/>
    <lineage>
        <taxon>Eukaryota</taxon>
        <taxon>Metamonada</taxon>
        <taxon>Carpediemonas-like organisms</taxon>
        <taxon>Kipferlia</taxon>
    </lineage>
</organism>
<gene>
    <name evidence="1" type="ORF">KIPB_002908</name>
</gene>
<comment type="caution">
    <text evidence="1">The sequence shown here is derived from an EMBL/GenBank/DDBJ whole genome shotgun (WGS) entry which is preliminary data.</text>
</comment>
<name>A0A9K3CRE2_9EUKA</name>
<protein>
    <submittedName>
        <fullName evidence="1">Uncharacterized protein</fullName>
    </submittedName>
</protein>
<dbReference type="Proteomes" id="UP000265618">
    <property type="component" value="Unassembled WGS sequence"/>
</dbReference>
<dbReference type="AlphaFoldDB" id="A0A9K3CRE2"/>